<dbReference type="Proteomes" id="UP000245956">
    <property type="component" value="Unassembled WGS sequence"/>
</dbReference>
<evidence type="ECO:0000313" key="3">
    <source>
        <dbReference type="Proteomes" id="UP000245956"/>
    </source>
</evidence>
<proteinExistence type="predicted"/>
<comment type="caution">
    <text evidence="2">The sequence shown here is derived from an EMBL/GenBank/DDBJ whole genome shotgun (WGS) entry which is preliminary data.</text>
</comment>
<dbReference type="EMBL" id="LCWV01000003">
    <property type="protein sequence ID" value="PWI74441.1"/>
    <property type="molecule type" value="Genomic_DNA"/>
</dbReference>
<feature type="region of interest" description="Disordered" evidence="1">
    <location>
        <begin position="81"/>
        <end position="118"/>
    </location>
</feature>
<evidence type="ECO:0000256" key="1">
    <source>
        <dbReference type="SAM" id="MobiDB-lite"/>
    </source>
</evidence>
<feature type="compositionally biased region" description="Low complexity" evidence="1">
    <location>
        <begin position="100"/>
        <end position="115"/>
    </location>
</feature>
<dbReference type="AlphaFoldDB" id="A0A2U3EIV6"/>
<evidence type="ECO:0000313" key="2">
    <source>
        <dbReference type="EMBL" id="PWI74441.1"/>
    </source>
</evidence>
<accession>A0A2U3EIV6</accession>
<reference evidence="2 3" key="1">
    <citation type="journal article" date="2016" name="Front. Microbiol.">
        <title>Genome and transcriptome sequences reveal the specific parasitism of the nematophagous Purpureocillium lilacinum 36-1.</title>
        <authorList>
            <person name="Xie J."/>
            <person name="Li S."/>
            <person name="Mo C."/>
            <person name="Xiao X."/>
            <person name="Peng D."/>
            <person name="Wang G."/>
            <person name="Xiao Y."/>
        </authorList>
    </citation>
    <scope>NUCLEOTIDE SEQUENCE [LARGE SCALE GENOMIC DNA]</scope>
    <source>
        <strain evidence="2 3">36-1</strain>
    </source>
</reference>
<name>A0A2U3EIV6_PURLI</name>
<gene>
    <name evidence="2" type="ORF">PCL_07755</name>
</gene>
<sequence>MGTRIGSTSSECPSTACETSLTTNHHAAVINWSSRWNQQQPIQLSMRVPDGQQATSIAPTHRPMLPVCLKTNGVQAGLQVDAKHRPWLPTAQRDRANTEARASGPAPAFGGPASSRGGGAAVVLRWC</sequence>
<protein>
    <submittedName>
        <fullName evidence="2">Uncharacterized protein</fullName>
    </submittedName>
</protein>
<organism evidence="2 3">
    <name type="scientific">Purpureocillium lilacinum</name>
    <name type="common">Paecilomyces lilacinus</name>
    <dbReference type="NCBI Taxonomy" id="33203"/>
    <lineage>
        <taxon>Eukaryota</taxon>
        <taxon>Fungi</taxon>
        <taxon>Dikarya</taxon>
        <taxon>Ascomycota</taxon>
        <taxon>Pezizomycotina</taxon>
        <taxon>Sordariomycetes</taxon>
        <taxon>Hypocreomycetidae</taxon>
        <taxon>Hypocreales</taxon>
        <taxon>Ophiocordycipitaceae</taxon>
        <taxon>Purpureocillium</taxon>
    </lineage>
</organism>